<sequence length="584" mass="64390">MDRFGTLQLFTAVSLLGHVCHCWEANVPKTVTAVRDSCVLVPCNTFPYSKVIWYKYKSVGYPVVYSNEQSDIIDQFKGRTSVPGDAENGNCTLRINNVQTEDSEVDLYVWVWKRDGSDSGFEYHTTKINILNPTDPVITAESEQVEGKAFTAKCEFRTSCPTPPQMFWKGLDYISNKLIHTQNGETLWVTKITGTFTVTRKNQGARLSCTAKLKEQEFQSTSVTLEVLYAPTDVRVDFTGKNIVVEGHSISLACTSDCRPSTIDYEWVVNQDSTTKRYKGSTVVLQDVMRNTYVSCIAINAIGRGESKKLPLTVHYAPTDVRVDFTGKNIVVEGHSISLACTSDCRPSPTDYEWVINQNSTTKRYKGSTVVLQDVMRNTYVSCIAINAIGRGESKKLPLTVHYPPSILPGSFCSTSNRLLKCVCQAVAKPDAEISWTIDGSSTLSPALNTTTLHTDSVTVSELTGQWDSGGNITCTATNIAGSKVHQIQLHEWVDSLALVAGVGAACACGIVGLVTVIMICIKRRRAEPPTDLIAVQTVRSAKRSNNYRLSLDEDLYVNTAQAEKECKEQDAESCIYANYDKGP</sequence>
<keyword evidence="5" id="KW-1185">Reference proteome</keyword>
<feature type="domain" description="Ig-like" evidence="3">
    <location>
        <begin position="398"/>
        <end position="491"/>
    </location>
</feature>
<dbReference type="EMBL" id="JAVHJS010000026">
    <property type="protein sequence ID" value="KAK2815216.1"/>
    <property type="molecule type" value="Genomic_DNA"/>
</dbReference>
<dbReference type="InterPro" id="IPR036179">
    <property type="entry name" value="Ig-like_dom_sf"/>
</dbReference>
<evidence type="ECO:0000313" key="5">
    <source>
        <dbReference type="Proteomes" id="UP001187315"/>
    </source>
</evidence>
<gene>
    <name evidence="4" type="ORF">Q7C36_023482</name>
</gene>
<proteinExistence type="predicted"/>
<feature type="domain" description="Ig-like" evidence="3">
    <location>
        <begin position="231"/>
        <end position="313"/>
    </location>
</feature>
<feature type="transmembrane region" description="Helical" evidence="1">
    <location>
        <begin position="497"/>
        <end position="522"/>
    </location>
</feature>
<accession>A0AA88LMZ6</accession>
<dbReference type="SMART" id="SM00409">
    <property type="entry name" value="IG"/>
    <property type="match status" value="4"/>
</dbReference>
<protein>
    <recommendedName>
        <fullName evidence="3">Ig-like domain-containing protein</fullName>
    </recommendedName>
</protein>
<dbReference type="PANTHER" id="PTHR46484:SF1">
    <property type="entry name" value="SCHWANN CELL MYELIN PROTEIN-RELATED"/>
    <property type="match status" value="1"/>
</dbReference>
<keyword evidence="1" id="KW-0812">Transmembrane</keyword>
<evidence type="ECO:0000259" key="3">
    <source>
        <dbReference type="PROSITE" id="PS50835"/>
    </source>
</evidence>
<dbReference type="InterPro" id="IPR007110">
    <property type="entry name" value="Ig-like_dom"/>
</dbReference>
<dbReference type="AlphaFoldDB" id="A0AA88LMZ6"/>
<dbReference type="InterPro" id="IPR013783">
    <property type="entry name" value="Ig-like_fold"/>
</dbReference>
<dbReference type="Gene3D" id="2.60.40.10">
    <property type="entry name" value="Immunoglobulins"/>
    <property type="match status" value="5"/>
</dbReference>
<feature type="domain" description="Ig-like" evidence="3">
    <location>
        <begin position="318"/>
        <end position="387"/>
    </location>
</feature>
<reference evidence="4" key="1">
    <citation type="submission" date="2023-08" db="EMBL/GenBank/DDBJ databases">
        <title>Pelteobagrus vachellii genome.</title>
        <authorList>
            <person name="Liu H."/>
        </authorList>
    </citation>
    <scope>NUCLEOTIDE SEQUENCE</scope>
    <source>
        <strain evidence="4">PRFRI_2022a</strain>
        <tissue evidence="4">Muscle</tissue>
    </source>
</reference>
<dbReference type="InterPro" id="IPR003599">
    <property type="entry name" value="Ig_sub"/>
</dbReference>
<keyword evidence="2" id="KW-0732">Signal</keyword>
<dbReference type="SUPFAM" id="SSF48726">
    <property type="entry name" value="Immunoglobulin"/>
    <property type="match status" value="5"/>
</dbReference>
<feature type="domain" description="Ig-like" evidence="3">
    <location>
        <begin position="133"/>
        <end position="226"/>
    </location>
</feature>
<evidence type="ECO:0000256" key="1">
    <source>
        <dbReference type="SAM" id="Phobius"/>
    </source>
</evidence>
<dbReference type="PROSITE" id="PS50835">
    <property type="entry name" value="IG_LIKE"/>
    <property type="match status" value="4"/>
</dbReference>
<name>A0AA88LMZ6_TACVA</name>
<keyword evidence="1" id="KW-0472">Membrane</keyword>
<dbReference type="Proteomes" id="UP001187315">
    <property type="component" value="Unassembled WGS sequence"/>
</dbReference>
<evidence type="ECO:0000256" key="2">
    <source>
        <dbReference type="SAM" id="SignalP"/>
    </source>
</evidence>
<dbReference type="InterPro" id="IPR013106">
    <property type="entry name" value="Ig_V-set"/>
</dbReference>
<dbReference type="Pfam" id="PF07686">
    <property type="entry name" value="V-set"/>
    <property type="match status" value="1"/>
</dbReference>
<organism evidence="4 5">
    <name type="scientific">Tachysurus vachellii</name>
    <name type="common">Darkbarbel catfish</name>
    <name type="synonym">Pelteobagrus vachellii</name>
    <dbReference type="NCBI Taxonomy" id="175792"/>
    <lineage>
        <taxon>Eukaryota</taxon>
        <taxon>Metazoa</taxon>
        <taxon>Chordata</taxon>
        <taxon>Craniata</taxon>
        <taxon>Vertebrata</taxon>
        <taxon>Euteleostomi</taxon>
        <taxon>Actinopterygii</taxon>
        <taxon>Neopterygii</taxon>
        <taxon>Teleostei</taxon>
        <taxon>Ostariophysi</taxon>
        <taxon>Siluriformes</taxon>
        <taxon>Bagridae</taxon>
        <taxon>Tachysurus</taxon>
    </lineage>
</organism>
<dbReference type="PANTHER" id="PTHR46484">
    <property type="entry name" value="SI:CH211-171H4.5-RELATED"/>
    <property type="match status" value="1"/>
</dbReference>
<feature type="signal peptide" evidence="2">
    <location>
        <begin position="1"/>
        <end position="25"/>
    </location>
</feature>
<comment type="caution">
    <text evidence="4">The sequence shown here is derived from an EMBL/GenBank/DDBJ whole genome shotgun (WGS) entry which is preliminary data.</text>
</comment>
<keyword evidence="1" id="KW-1133">Transmembrane helix</keyword>
<evidence type="ECO:0000313" key="4">
    <source>
        <dbReference type="EMBL" id="KAK2815216.1"/>
    </source>
</evidence>
<feature type="chain" id="PRO_5041683331" description="Ig-like domain-containing protein" evidence="2">
    <location>
        <begin position="26"/>
        <end position="584"/>
    </location>
</feature>